<dbReference type="CDD" id="cd11723">
    <property type="entry name" value="YabN_N_like"/>
    <property type="match status" value="1"/>
</dbReference>
<dbReference type="OrthoDB" id="9808939at2"/>
<dbReference type="Proteomes" id="UP000031366">
    <property type="component" value="Unassembled WGS sequence"/>
</dbReference>
<gene>
    <name evidence="3" type="ORF">U732_2174</name>
</gene>
<evidence type="ECO:0000313" key="3">
    <source>
        <dbReference type="EMBL" id="KIE45791.1"/>
    </source>
</evidence>
<dbReference type="GO" id="GO:0046081">
    <property type="term" value="P:dUTP catabolic process"/>
    <property type="evidence" value="ECO:0007669"/>
    <property type="project" value="TreeGrafter"/>
</dbReference>
<protein>
    <submittedName>
        <fullName evidence="3">MazG family protein</fullName>
    </submittedName>
</protein>
<dbReference type="NCBIfam" id="TIGR00444">
    <property type="entry name" value="mazG"/>
    <property type="match status" value="1"/>
</dbReference>
<accession>A0A0C1R5M3</accession>
<dbReference type="InterPro" id="IPR035996">
    <property type="entry name" value="4pyrrol_Methylase_sf"/>
</dbReference>
<dbReference type="PANTHER" id="PTHR30522">
    <property type="entry name" value="NUCLEOSIDE TRIPHOSPHATE PYROPHOSPHOHYDROLASE"/>
    <property type="match status" value="1"/>
</dbReference>
<dbReference type="GO" id="GO:0046052">
    <property type="term" value="P:UTP catabolic process"/>
    <property type="evidence" value="ECO:0007669"/>
    <property type="project" value="TreeGrafter"/>
</dbReference>
<dbReference type="GO" id="GO:0047429">
    <property type="term" value="F:nucleoside triphosphate diphosphatase activity"/>
    <property type="evidence" value="ECO:0007669"/>
    <property type="project" value="InterPro"/>
</dbReference>
<dbReference type="SUPFAM" id="SSF53790">
    <property type="entry name" value="Tetrapyrrole methylase"/>
    <property type="match status" value="1"/>
</dbReference>
<comment type="caution">
    <text evidence="3">The sequence shown here is derived from an EMBL/GenBank/DDBJ whole genome shotgun (WGS) entry which is preliminary data.</text>
</comment>
<sequence>MIKIVGLGPGAKEALTIGTLELLKSDCKVLFRTEKHPNVEYLKSLGITFESYDYMYEKFNSFDDVYNSIAVDIIEEYSQCNNIVYAVPGHPLVAEKSVTLLIKYCDEKNIPYEIIPAVSFIDAVMETLKLDPIDGIKIIDAFDIKNQILDKRVGLIITQVYNQLIASETKLSLLEYYNDETEIYFIRAAGVKEIENVRKIKLFELDRQQDIDYLTSIYIPKNLEETKDFFDLLKVMETLRGEDGCPWDLEQTHKSLKRNLVEECYEVLEAIDEEDDFKLTEELGDVLFQIVFHAQLGKEEGYFNINDIVKIITEKMIRRHPHIFRDIKINNTNEVLDSWDKIKKKENDFKTYTDELKHIPKNLPALLRADKVQAKAAKVGFDWKDPEPAMEKVIEELNEIKDVYNGKNEAKILEEVGDLIFASVNVARLLDIDPEIALNYTIDKFIKRFKFIEDSAQIKGVDLMTMTLDEMDQLWNEAKKK</sequence>
<evidence type="ECO:0000259" key="2">
    <source>
        <dbReference type="Pfam" id="PF03819"/>
    </source>
</evidence>
<proteinExistence type="predicted"/>
<evidence type="ECO:0000259" key="1">
    <source>
        <dbReference type="Pfam" id="PF00590"/>
    </source>
</evidence>
<dbReference type="NCBIfam" id="NF007113">
    <property type="entry name" value="PRK09562.1"/>
    <property type="match status" value="1"/>
</dbReference>
<dbReference type="Pfam" id="PF00590">
    <property type="entry name" value="TP_methylase"/>
    <property type="match status" value="1"/>
</dbReference>
<reference evidence="3 4" key="1">
    <citation type="journal article" date="2015" name="Infect. Genet. Evol.">
        <title>Genomic sequences of six botulinum neurotoxin-producing strains representing three clostridial species illustrate the mobility and diversity of botulinum neurotoxin genes.</title>
        <authorList>
            <person name="Smith T.J."/>
            <person name="Hill K.K."/>
            <person name="Xie G."/>
            <person name="Foley B.T."/>
            <person name="Williamson C.H."/>
            <person name="Foster J.T."/>
            <person name="Johnson S.L."/>
            <person name="Chertkov O."/>
            <person name="Teshima H."/>
            <person name="Gibbons H.S."/>
            <person name="Johnsky L.A."/>
            <person name="Karavis M.A."/>
            <person name="Smith L.A."/>
        </authorList>
    </citation>
    <scope>NUCLEOTIDE SEQUENCE [LARGE SCALE GENOMIC DNA]</scope>
    <source>
        <strain evidence="3 4">CDC 2741</strain>
    </source>
</reference>
<feature type="domain" description="NTP pyrophosphohydrolase MazG-like" evidence="2">
    <location>
        <begin position="251"/>
        <end position="324"/>
    </location>
</feature>
<dbReference type="PANTHER" id="PTHR30522:SF0">
    <property type="entry name" value="NUCLEOSIDE TRIPHOSPHATE PYROPHOSPHOHYDROLASE"/>
    <property type="match status" value="1"/>
</dbReference>
<dbReference type="RefSeq" id="WP_039634376.1">
    <property type="nucleotide sequence ID" value="NZ_AYSO01000018.1"/>
</dbReference>
<dbReference type="PIRSF" id="PIRSF002845">
    <property type="entry name" value="Ttrprl_mtas_MazG"/>
    <property type="match status" value="1"/>
</dbReference>
<dbReference type="EMBL" id="AYSO01000018">
    <property type="protein sequence ID" value="KIE45791.1"/>
    <property type="molecule type" value="Genomic_DNA"/>
</dbReference>
<dbReference type="GO" id="GO:0008168">
    <property type="term" value="F:methyltransferase activity"/>
    <property type="evidence" value="ECO:0007669"/>
    <property type="project" value="InterPro"/>
</dbReference>
<dbReference type="SUPFAM" id="SSF101386">
    <property type="entry name" value="all-alpha NTP pyrophosphatases"/>
    <property type="match status" value="2"/>
</dbReference>
<feature type="domain" description="Tetrapyrrole methylase" evidence="1">
    <location>
        <begin position="2"/>
        <end position="205"/>
    </location>
</feature>
<evidence type="ECO:0000313" key="4">
    <source>
        <dbReference type="Proteomes" id="UP000031366"/>
    </source>
</evidence>
<dbReference type="GO" id="GO:0046076">
    <property type="term" value="P:dTTP catabolic process"/>
    <property type="evidence" value="ECO:0007669"/>
    <property type="project" value="TreeGrafter"/>
</dbReference>
<dbReference type="GO" id="GO:0006203">
    <property type="term" value="P:dGTP catabolic process"/>
    <property type="evidence" value="ECO:0007669"/>
    <property type="project" value="TreeGrafter"/>
</dbReference>
<dbReference type="GO" id="GO:0046061">
    <property type="term" value="P:dATP catabolic process"/>
    <property type="evidence" value="ECO:0007669"/>
    <property type="project" value="TreeGrafter"/>
</dbReference>
<dbReference type="Gene3D" id="1.10.287.1080">
    <property type="entry name" value="MazG-like"/>
    <property type="match status" value="2"/>
</dbReference>
<dbReference type="FunFam" id="1.10.287.1080:FF:000003">
    <property type="entry name" value="Nucleoside triphosphate pyrophosphohydrolase"/>
    <property type="match status" value="1"/>
</dbReference>
<dbReference type="InterPro" id="IPR035013">
    <property type="entry name" value="YabN_N"/>
</dbReference>
<dbReference type="CDD" id="cd11528">
    <property type="entry name" value="NTP-PPase_MazG_Nterm"/>
    <property type="match status" value="1"/>
</dbReference>
<dbReference type="CDD" id="cd11529">
    <property type="entry name" value="NTP-PPase_MazG_Cterm"/>
    <property type="match status" value="1"/>
</dbReference>
<dbReference type="InterPro" id="IPR011551">
    <property type="entry name" value="NTP_PyrPHydrolase_MazG"/>
</dbReference>
<name>A0A0C1R5M3_9CLOT</name>
<dbReference type="InterPro" id="IPR000878">
    <property type="entry name" value="4pyrrol_Mease"/>
</dbReference>
<dbReference type="AlphaFoldDB" id="A0A0C1R5M3"/>
<dbReference type="GO" id="GO:0046047">
    <property type="term" value="P:TTP catabolic process"/>
    <property type="evidence" value="ECO:0007669"/>
    <property type="project" value="TreeGrafter"/>
</dbReference>
<dbReference type="STRING" id="29341.RSJ17_03170"/>
<dbReference type="InterPro" id="IPR048011">
    <property type="entry name" value="NTP-PPase_MazG-like_C"/>
</dbReference>
<dbReference type="Gene3D" id="3.40.1010.10">
    <property type="entry name" value="Cobalt-precorrin-4 Transmethylase, Domain 1"/>
    <property type="match status" value="1"/>
</dbReference>
<feature type="domain" description="NTP pyrophosphohydrolase MazG-like" evidence="2">
    <location>
        <begin position="387"/>
        <end position="448"/>
    </location>
</feature>
<dbReference type="InterPro" id="IPR014777">
    <property type="entry name" value="4pyrrole_Mease_sub1"/>
</dbReference>
<organism evidence="3 4">
    <name type="scientific">Clostridium argentinense CDC 2741</name>
    <dbReference type="NCBI Taxonomy" id="1418104"/>
    <lineage>
        <taxon>Bacteria</taxon>
        <taxon>Bacillati</taxon>
        <taxon>Bacillota</taxon>
        <taxon>Clostridia</taxon>
        <taxon>Eubacteriales</taxon>
        <taxon>Clostridiaceae</taxon>
        <taxon>Clostridium</taxon>
    </lineage>
</organism>
<dbReference type="InterPro" id="IPR048015">
    <property type="entry name" value="NTP-PPase_MazG-like_N"/>
</dbReference>
<dbReference type="Pfam" id="PF03819">
    <property type="entry name" value="MazG"/>
    <property type="match status" value="2"/>
</dbReference>
<dbReference type="InterPro" id="IPR004518">
    <property type="entry name" value="MazG-like_dom"/>
</dbReference>
<dbReference type="FunFam" id="1.10.287.1080:FF:000001">
    <property type="entry name" value="Nucleoside triphosphate pyrophosphohydrolase"/>
    <property type="match status" value="1"/>
</dbReference>
<dbReference type="GO" id="GO:0006950">
    <property type="term" value="P:response to stress"/>
    <property type="evidence" value="ECO:0007669"/>
    <property type="project" value="UniProtKB-ARBA"/>
</dbReference>
<keyword evidence="4" id="KW-1185">Reference proteome</keyword>
<dbReference type="InterPro" id="IPR024180">
    <property type="entry name" value="Tetrapyrrole_Mease/MazG_pred"/>
</dbReference>